<dbReference type="Proteomes" id="UP001271274">
    <property type="component" value="Unassembled WGS sequence"/>
</dbReference>
<organism evidence="2 3">
    <name type="scientific">Streptomyces europaeiscabiei</name>
    <dbReference type="NCBI Taxonomy" id="146819"/>
    <lineage>
        <taxon>Bacteria</taxon>
        <taxon>Bacillati</taxon>
        <taxon>Actinomycetota</taxon>
        <taxon>Actinomycetes</taxon>
        <taxon>Kitasatosporales</taxon>
        <taxon>Streptomycetaceae</taxon>
        <taxon>Streptomyces</taxon>
    </lineage>
</organism>
<dbReference type="RefSeq" id="WP_079076621.1">
    <property type="nucleotide sequence ID" value="NZ_JARAUR010000633.1"/>
</dbReference>
<protein>
    <submittedName>
        <fullName evidence="2">LLM class flavin-dependent oxidoreductase</fullName>
    </submittedName>
</protein>
<dbReference type="PANTHER" id="PTHR30011">
    <property type="entry name" value="ALKANESULFONATE MONOOXYGENASE-RELATED"/>
    <property type="match status" value="1"/>
</dbReference>
<proteinExistence type="predicted"/>
<dbReference type="SUPFAM" id="SSF51679">
    <property type="entry name" value="Bacterial luciferase-like"/>
    <property type="match status" value="1"/>
</dbReference>
<feature type="domain" description="Luciferase-like" evidence="1">
    <location>
        <begin position="3"/>
        <end position="245"/>
    </location>
</feature>
<dbReference type="InterPro" id="IPR051260">
    <property type="entry name" value="Diverse_substr_monoxygenases"/>
</dbReference>
<dbReference type="EMBL" id="JARAYU010000006">
    <property type="protein sequence ID" value="MDX3702089.1"/>
    <property type="molecule type" value="Genomic_DNA"/>
</dbReference>
<evidence type="ECO:0000259" key="1">
    <source>
        <dbReference type="Pfam" id="PF00296"/>
    </source>
</evidence>
<dbReference type="PANTHER" id="PTHR30011:SF32">
    <property type="entry name" value="CONSERVED PROTEIN"/>
    <property type="match status" value="1"/>
</dbReference>
<gene>
    <name evidence="2" type="ORF">PV662_20385</name>
</gene>
<sequence length="294" mass="31182">MSSVAVPARIPVGLGLPVDDPAGLPAWARLAEESPFSTLGLLDRLVYDNPDPLVTLAALAGATSRIRVQTEVLLAPHYNTAILAKQTATLDRLSGGRFTFGIGVGGREDDCRAAGIDIRRRGRRLDEQMEQLRRAWSGQPYGEGVGAVGPLPATPGGPEVLFGGFAPAALERVARWGDGFLGAALPPAYMDRMFRDVEAAWEKHGRPGRPKLVAQVNVAAGAPSVIADARASLLRYYAFTGRAEYMAEGLLTTPDAVRAAVAGFAGIGADEVILYCWSSDPGQIGRLGEMLFDQ</sequence>
<evidence type="ECO:0000313" key="2">
    <source>
        <dbReference type="EMBL" id="MDX3702089.1"/>
    </source>
</evidence>
<name>A0ABU4NIG7_9ACTN</name>
<dbReference type="InterPro" id="IPR036661">
    <property type="entry name" value="Luciferase-like_sf"/>
</dbReference>
<evidence type="ECO:0000313" key="3">
    <source>
        <dbReference type="Proteomes" id="UP001271274"/>
    </source>
</evidence>
<keyword evidence="3" id="KW-1185">Reference proteome</keyword>
<accession>A0ABU4NIG7</accession>
<reference evidence="2 3" key="1">
    <citation type="journal article" date="2023" name="Microb. Genom.">
        <title>Mesoterricola silvestris gen. nov., sp. nov., Mesoterricola sediminis sp. nov., Geothrix oryzae sp. nov., Geothrix edaphica sp. nov., Geothrix rubra sp. nov., and Geothrix limicola sp. nov., six novel members of Acidobacteriota isolated from soils.</title>
        <authorList>
            <person name="Weisberg A.J."/>
            <person name="Pearce E."/>
            <person name="Kramer C.G."/>
            <person name="Chang J.H."/>
            <person name="Clarke C.R."/>
        </authorList>
    </citation>
    <scope>NUCLEOTIDE SEQUENCE [LARGE SCALE GENOMIC DNA]</scope>
    <source>
        <strain evidence="2 3">ID09-01A</strain>
    </source>
</reference>
<dbReference type="InterPro" id="IPR011251">
    <property type="entry name" value="Luciferase-like_dom"/>
</dbReference>
<dbReference type="Pfam" id="PF00296">
    <property type="entry name" value="Bac_luciferase"/>
    <property type="match status" value="1"/>
</dbReference>
<dbReference type="Gene3D" id="3.20.20.30">
    <property type="entry name" value="Luciferase-like domain"/>
    <property type="match status" value="1"/>
</dbReference>
<comment type="caution">
    <text evidence="2">The sequence shown here is derived from an EMBL/GenBank/DDBJ whole genome shotgun (WGS) entry which is preliminary data.</text>
</comment>